<comment type="pathway">
    <text evidence="1">Cofactor biosynthesis; molybdopterin biosynthesis.</text>
</comment>
<organism evidence="12 13">
    <name type="scientific">Mucilaginibacter agri</name>
    <dbReference type="NCBI Taxonomy" id="2695265"/>
    <lineage>
        <taxon>Bacteria</taxon>
        <taxon>Pseudomonadati</taxon>
        <taxon>Bacteroidota</taxon>
        <taxon>Sphingobacteriia</taxon>
        <taxon>Sphingobacteriales</taxon>
        <taxon>Sphingobacteriaceae</taxon>
        <taxon>Mucilaginibacter</taxon>
    </lineage>
</organism>
<comment type="caution">
    <text evidence="12">The sequence shown here is derived from an EMBL/GenBank/DDBJ whole genome shotgun (WGS) entry which is preliminary data.</text>
</comment>
<evidence type="ECO:0000256" key="11">
    <source>
        <dbReference type="ARBA" id="ARBA00049878"/>
    </source>
</evidence>
<accession>A0A965ZFD7</accession>
<dbReference type="CDD" id="cd00756">
    <property type="entry name" value="MoaE"/>
    <property type="match status" value="1"/>
</dbReference>
<dbReference type="InterPro" id="IPR036563">
    <property type="entry name" value="MoaE_sf"/>
</dbReference>
<keyword evidence="5" id="KW-0501">Molybdenum cofactor biosynthesis</keyword>
<dbReference type="GO" id="GO:0006777">
    <property type="term" value="P:Mo-molybdopterin cofactor biosynthetic process"/>
    <property type="evidence" value="ECO:0007669"/>
    <property type="project" value="UniProtKB-KW"/>
</dbReference>
<evidence type="ECO:0000313" key="12">
    <source>
        <dbReference type="EMBL" id="NCD69695.1"/>
    </source>
</evidence>
<name>A0A965ZFD7_9SPHI</name>
<evidence type="ECO:0000256" key="2">
    <source>
        <dbReference type="ARBA" id="ARBA00005426"/>
    </source>
</evidence>
<evidence type="ECO:0000256" key="7">
    <source>
        <dbReference type="ARBA" id="ARBA00029745"/>
    </source>
</evidence>
<sequence>MLIRIVEHIDLNEAPAYLVSEETGAINLFVGTVRNHSKGKTVLHLDFEAYEPMAVKEMEKLGLQAKVKWPLYEVAIIHAVGHKLPGEPVVVIGVSSAHREASFEACRWLIDELKKTVPIWKKEFYEDNSVWVNAHP</sequence>
<reference evidence="12" key="1">
    <citation type="submission" date="2020-01" db="EMBL/GenBank/DDBJ databases">
        <authorList>
            <person name="Seo Y.L."/>
        </authorList>
    </citation>
    <scope>NUCLEOTIDE SEQUENCE</scope>
    <source>
        <strain evidence="12">R11</strain>
    </source>
</reference>
<dbReference type="SUPFAM" id="SSF54690">
    <property type="entry name" value="Molybdopterin synthase subunit MoaE"/>
    <property type="match status" value="1"/>
</dbReference>
<dbReference type="EMBL" id="WWEO01000042">
    <property type="protein sequence ID" value="NCD69695.1"/>
    <property type="molecule type" value="Genomic_DNA"/>
</dbReference>
<protein>
    <recommendedName>
        <fullName evidence="4">Molybdopterin synthase catalytic subunit</fullName>
        <ecNumber evidence="3">2.8.1.12</ecNumber>
    </recommendedName>
    <alternativeName>
        <fullName evidence="9">MPT synthase subunit 2</fullName>
    </alternativeName>
    <alternativeName>
        <fullName evidence="7">Molybdenum cofactor biosynthesis protein E</fullName>
    </alternativeName>
    <alternativeName>
        <fullName evidence="8">Molybdopterin-converting factor large subunit</fullName>
    </alternativeName>
    <alternativeName>
        <fullName evidence="10">Molybdopterin-converting factor subunit 2</fullName>
    </alternativeName>
</protein>
<evidence type="ECO:0000313" key="13">
    <source>
        <dbReference type="Proteomes" id="UP000638732"/>
    </source>
</evidence>
<keyword evidence="13" id="KW-1185">Reference proteome</keyword>
<dbReference type="Gene3D" id="3.90.1170.40">
    <property type="entry name" value="Molybdopterin biosynthesis MoaE subunit"/>
    <property type="match status" value="1"/>
</dbReference>
<evidence type="ECO:0000256" key="3">
    <source>
        <dbReference type="ARBA" id="ARBA00011950"/>
    </source>
</evidence>
<gene>
    <name evidence="12" type="ORF">GSY63_10045</name>
</gene>
<evidence type="ECO:0000256" key="5">
    <source>
        <dbReference type="ARBA" id="ARBA00023150"/>
    </source>
</evidence>
<reference evidence="12" key="2">
    <citation type="submission" date="2020-10" db="EMBL/GenBank/DDBJ databases">
        <title>Mucilaginibacter sp. nov., isolated from soil.</title>
        <authorList>
            <person name="Jeon C.O."/>
        </authorList>
    </citation>
    <scope>NUCLEOTIDE SEQUENCE</scope>
    <source>
        <strain evidence="12">R11</strain>
    </source>
</reference>
<dbReference type="EC" id="2.8.1.12" evidence="3"/>
<comment type="similarity">
    <text evidence="2">Belongs to the MoaE family.</text>
</comment>
<proteinExistence type="inferred from homology"/>
<evidence type="ECO:0000256" key="1">
    <source>
        <dbReference type="ARBA" id="ARBA00005046"/>
    </source>
</evidence>
<dbReference type="PANTHER" id="PTHR23404">
    <property type="entry name" value="MOLYBDOPTERIN SYNTHASE RELATED"/>
    <property type="match status" value="1"/>
</dbReference>
<evidence type="ECO:0000256" key="8">
    <source>
        <dbReference type="ARBA" id="ARBA00030407"/>
    </source>
</evidence>
<evidence type="ECO:0000256" key="9">
    <source>
        <dbReference type="ARBA" id="ARBA00030781"/>
    </source>
</evidence>
<comment type="catalytic activity">
    <reaction evidence="11">
        <text>2 [molybdopterin-synthase sulfur-carrier protein]-C-terminal-Gly-aminoethanethioate + cyclic pyranopterin phosphate + H2O = molybdopterin + 2 [molybdopterin-synthase sulfur-carrier protein]-C-terminal Gly-Gly + 2 H(+)</text>
        <dbReference type="Rhea" id="RHEA:26333"/>
        <dbReference type="Rhea" id="RHEA-COMP:12202"/>
        <dbReference type="Rhea" id="RHEA-COMP:19907"/>
        <dbReference type="ChEBI" id="CHEBI:15377"/>
        <dbReference type="ChEBI" id="CHEBI:15378"/>
        <dbReference type="ChEBI" id="CHEBI:58698"/>
        <dbReference type="ChEBI" id="CHEBI:59648"/>
        <dbReference type="ChEBI" id="CHEBI:90778"/>
        <dbReference type="ChEBI" id="CHEBI:232372"/>
        <dbReference type="EC" id="2.8.1.12"/>
    </reaction>
</comment>
<dbReference type="InterPro" id="IPR003448">
    <property type="entry name" value="Mopterin_biosynth_MoaE"/>
</dbReference>
<evidence type="ECO:0000256" key="4">
    <source>
        <dbReference type="ARBA" id="ARBA00013858"/>
    </source>
</evidence>
<evidence type="ECO:0000256" key="10">
    <source>
        <dbReference type="ARBA" id="ARBA00032474"/>
    </source>
</evidence>
<dbReference type="AlphaFoldDB" id="A0A965ZFD7"/>
<dbReference type="RefSeq" id="WP_166585683.1">
    <property type="nucleotide sequence ID" value="NZ_WWEO01000042.1"/>
</dbReference>
<comment type="subunit">
    <text evidence="6">Heterotetramer of 2 MoaD subunits and 2 MoaE subunits. Also stable as homodimer. The enzyme changes between these two forms during catalysis.</text>
</comment>
<evidence type="ECO:0000256" key="6">
    <source>
        <dbReference type="ARBA" id="ARBA00026066"/>
    </source>
</evidence>
<dbReference type="Proteomes" id="UP000638732">
    <property type="component" value="Unassembled WGS sequence"/>
</dbReference>
<dbReference type="GO" id="GO:0030366">
    <property type="term" value="F:molybdopterin synthase activity"/>
    <property type="evidence" value="ECO:0007669"/>
    <property type="project" value="UniProtKB-EC"/>
</dbReference>
<dbReference type="Pfam" id="PF02391">
    <property type="entry name" value="MoaE"/>
    <property type="match status" value="1"/>
</dbReference>